<dbReference type="STRING" id="405436.SAMN05444365_1011152"/>
<name>A0A1H3I840_9ACTN</name>
<protein>
    <recommendedName>
        <fullName evidence="3">Flavin reductase</fullName>
    </recommendedName>
</protein>
<evidence type="ECO:0008006" key="3">
    <source>
        <dbReference type="Google" id="ProtNLM"/>
    </source>
</evidence>
<dbReference type="Proteomes" id="UP000242415">
    <property type="component" value="Unassembled WGS sequence"/>
</dbReference>
<dbReference type="AlphaFoldDB" id="A0A1H3I840"/>
<gene>
    <name evidence="1" type="ORF">SAMN05444365_1011152</name>
</gene>
<evidence type="ECO:0000313" key="2">
    <source>
        <dbReference type="Proteomes" id="UP000242415"/>
    </source>
</evidence>
<keyword evidence="2" id="KW-1185">Reference proteome</keyword>
<dbReference type="OrthoDB" id="3393036at2"/>
<dbReference type="EMBL" id="FNPH01000001">
    <property type="protein sequence ID" value="SDY23585.1"/>
    <property type="molecule type" value="Genomic_DNA"/>
</dbReference>
<accession>A0A1H3I840</accession>
<sequence>MSEHNPVPADWTCAGCGGQWPCRTRKRQLLAEFDGAPVSLTIYLGAYFVDAAPDLPDVPAGDLHARFVGWAVTR</sequence>
<proteinExistence type="predicted"/>
<organism evidence="1 2">
    <name type="scientific">Micromonospora pattaloongensis</name>
    <dbReference type="NCBI Taxonomy" id="405436"/>
    <lineage>
        <taxon>Bacteria</taxon>
        <taxon>Bacillati</taxon>
        <taxon>Actinomycetota</taxon>
        <taxon>Actinomycetes</taxon>
        <taxon>Micromonosporales</taxon>
        <taxon>Micromonosporaceae</taxon>
        <taxon>Micromonospora</taxon>
    </lineage>
</organism>
<evidence type="ECO:0000313" key="1">
    <source>
        <dbReference type="EMBL" id="SDY23585.1"/>
    </source>
</evidence>
<reference evidence="2" key="1">
    <citation type="submission" date="2016-10" db="EMBL/GenBank/DDBJ databases">
        <authorList>
            <person name="Varghese N."/>
            <person name="Submissions S."/>
        </authorList>
    </citation>
    <scope>NUCLEOTIDE SEQUENCE [LARGE SCALE GENOMIC DNA]</scope>
    <source>
        <strain evidence="2">DSM 45245</strain>
    </source>
</reference>
<dbReference type="RefSeq" id="WP_091552141.1">
    <property type="nucleotide sequence ID" value="NZ_FNPH01000001.1"/>
</dbReference>